<dbReference type="GO" id="GO:0006508">
    <property type="term" value="P:proteolysis"/>
    <property type="evidence" value="ECO:0007669"/>
    <property type="project" value="UniProtKB-KW"/>
</dbReference>
<comment type="caution">
    <text evidence="6">The sequence shown here is derived from an EMBL/GenBank/DDBJ whole genome shotgun (WGS) entry which is preliminary data.</text>
</comment>
<evidence type="ECO:0000256" key="2">
    <source>
        <dbReference type="ARBA" id="ARBA00022670"/>
    </source>
</evidence>
<dbReference type="PANTHER" id="PTHR12606:SF1">
    <property type="entry name" value="UBIQUITIN-LIKE-SPECIFIC PROTEASE 1A"/>
    <property type="match status" value="1"/>
</dbReference>
<keyword evidence="7" id="KW-1185">Reference proteome</keyword>
<dbReference type="GO" id="GO:0016929">
    <property type="term" value="F:deSUMOylase activity"/>
    <property type="evidence" value="ECO:0007669"/>
    <property type="project" value="TreeGrafter"/>
</dbReference>
<proteinExistence type="inferred from homology"/>
<organism evidence="6 7">
    <name type="scientific">Rhododendron williamsianum</name>
    <dbReference type="NCBI Taxonomy" id="262921"/>
    <lineage>
        <taxon>Eukaryota</taxon>
        <taxon>Viridiplantae</taxon>
        <taxon>Streptophyta</taxon>
        <taxon>Embryophyta</taxon>
        <taxon>Tracheophyta</taxon>
        <taxon>Spermatophyta</taxon>
        <taxon>Magnoliopsida</taxon>
        <taxon>eudicotyledons</taxon>
        <taxon>Gunneridae</taxon>
        <taxon>Pentapetalae</taxon>
        <taxon>asterids</taxon>
        <taxon>Ericales</taxon>
        <taxon>Ericaceae</taxon>
        <taxon>Ericoideae</taxon>
        <taxon>Rhodoreae</taxon>
        <taxon>Rhododendron</taxon>
    </lineage>
</organism>
<gene>
    <name evidence="6" type="ORF">C3L33_14866</name>
</gene>
<sequence length="322" mass="36574">MAVTGGEGKVVVAEHRLDLTNTNSMEKRIESLSLDRKRDGPLHKKLLEDAGRHDPILKSLSSDIEINEKKLAAFQLLHPAKKPQHEVKFLYPSWFWMEDCYMSLICITICAAGCDYIDALESRDVLPDVLREAFVPLTKEEKAEVSLAFSDSSRRKVLATHEDSNIEITGELLKCLRPGAWLNDEVGGMAMILDQSKGGRAKGNWDTAFLSAINHWCLAVINKKDEKFQYLDSLKGIDTQVLKVLARYFVDEVKDKSGKDIDVRSWKQENVEDLPEQKNGCLVVYTELSMTVFLALEWLIGSYHTDKFLSFEFHLLYTDEGK</sequence>
<dbReference type="InterPro" id="IPR038765">
    <property type="entry name" value="Papain-like_cys_pep_sf"/>
</dbReference>
<keyword evidence="4" id="KW-0788">Thiol protease</keyword>
<protein>
    <recommendedName>
        <fullName evidence="5">Ubiquitin-like protease family profile domain-containing protein</fullName>
    </recommendedName>
</protein>
<dbReference type="Gene3D" id="3.40.395.10">
    <property type="entry name" value="Adenoviral Proteinase, Chain A"/>
    <property type="match status" value="2"/>
</dbReference>
<dbReference type="PANTHER" id="PTHR12606">
    <property type="entry name" value="SENTRIN/SUMO-SPECIFIC PROTEASE"/>
    <property type="match status" value="1"/>
</dbReference>
<evidence type="ECO:0000256" key="4">
    <source>
        <dbReference type="ARBA" id="ARBA00022807"/>
    </source>
</evidence>
<reference evidence="6 7" key="1">
    <citation type="journal article" date="2019" name="Genome Biol. Evol.">
        <title>The Rhododendron genome and chromosomal organization provide insight into shared whole-genome duplications across the heath family (Ericaceae).</title>
        <authorList>
            <person name="Soza V.L."/>
            <person name="Lindsley D."/>
            <person name="Waalkes A."/>
            <person name="Ramage E."/>
            <person name="Patwardhan R.P."/>
            <person name="Burton J.N."/>
            <person name="Adey A."/>
            <person name="Kumar A."/>
            <person name="Qiu R."/>
            <person name="Shendure J."/>
            <person name="Hall B."/>
        </authorList>
    </citation>
    <scope>NUCLEOTIDE SEQUENCE [LARGE SCALE GENOMIC DNA]</scope>
    <source>
        <strain evidence="6">RSF 1966-606</strain>
    </source>
</reference>
<dbReference type="EMBL" id="QEFC01002303">
    <property type="protein sequence ID" value="KAE9453236.1"/>
    <property type="molecule type" value="Genomic_DNA"/>
</dbReference>
<accession>A0A6A4KZG2</accession>
<dbReference type="GO" id="GO:0005634">
    <property type="term" value="C:nucleus"/>
    <property type="evidence" value="ECO:0007669"/>
    <property type="project" value="TreeGrafter"/>
</dbReference>
<evidence type="ECO:0000313" key="7">
    <source>
        <dbReference type="Proteomes" id="UP000428333"/>
    </source>
</evidence>
<dbReference type="SUPFAM" id="SSF54001">
    <property type="entry name" value="Cysteine proteinases"/>
    <property type="match status" value="1"/>
</dbReference>
<evidence type="ECO:0000256" key="1">
    <source>
        <dbReference type="ARBA" id="ARBA00005234"/>
    </source>
</evidence>
<dbReference type="InterPro" id="IPR003653">
    <property type="entry name" value="Peptidase_C48_C"/>
</dbReference>
<keyword evidence="2" id="KW-0645">Protease</keyword>
<keyword evidence="3" id="KW-0378">Hydrolase</keyword>
<dbReference type="GO" id="GO:0016926">
    <property type="term" value="P:protein desumoylation"/>
    <property type="evidence" value="ECO:0007669"/>
    <property type="project" value="TreeGrafter"/>
</dbReference>
<dbReference type="OrthoDB" id="1939479at2759"/>
<dbReference type="Pfam" id="PF02902">
    <property type="entry name" value="Peptidase_C48"/>
    <property type="match status" value="1"/>
</dbReference>
<name>A0A6A4KZG2_9ERIC</name>
<evidence type="ECO:0000259" key="5">
    <source>
        <dbReference type="Pfam" id="PF02902"/>
    </source>
</evidence>
<feature type="domain" description="Ubiquitin-like protease family profile" evidence="5">
    <location>
        <begin position="214"/>
        <end position="281"/>
    </location>
</feature>
<dbReference type="AlphaFoldDB" id="A0A6A4KZG2"/>
<evidence type="ECO:0000256" key="3">
    <source>
        <dbReference type="ARBA" id="ARBA00022801"/>
    </source>
</evidence>
<dbReference type="Proteomes" id="UP000428333">
    <property type="component" value="Linkage Group LG09"/>
</dbReference>
<comment type="similarity">
    <text evidence="1">Belongs to the peptidase C48 family.</text>
</comment>
<evidence type="ECO:0000313" key="6">
    <source>
        <dbReference type="EMBL" id="KAE9453236.1"/>
    </source>
</evidence>
<feature type="non-terminal residue" evidence="6">
    <location>
        <position position="1"/>
    </location>
</feature>